<dbReference type="Pfam" id="PF05118">
    <property type="entry name" value="Asp_Arg_Hydrox"/>
    <property type="match status" value="1"/>
</dbReference>
<keyword evidence="2" id="KW-0614">Plasmid</keyword>
<evidence type="ECO:0000313" key="3">
    <source>
        <dbReference type="Proteomes" id="UP000229897"/>
    </source>
</evidence>
<dbReference type="EMBL" id="CP024609">
    <property type="protein sequence ID" value="ATQ79245.1"/>
    <property type="molecule type" value="Genomic_DNA"/>
</dbReference>
<proteinExistence type="predicted"/>
<keyword evidence="3" id="KW-1185">Reference proteome</keyword>
<evidence type="ECO:0000313" key="2">
    <source>
        <dbReference type="EMBL" id="ATQ79245.1"/>
    </source>
</evidence>
<gene>
    <name evidence="2" type="ORF">CR152_32230</name>
</gene>
<dbReference type="AlphaFoldDB" id="A0A2D2DWA3"/>
<dbReference type="KEGG" id="mass:CR152_32230"/>
<name>A0A2D2DWA3_9BURK</name>
<sequence>MIPPQSQRGNRMASFQHIATGIEVAALLAALEAKPHLFGLHTARASAYDSPHRAMTDIWVRFNDIANLGPRFTDEHDSVWYPAYAELPELTPIIFGLMAHVHGERLGGVLITKIPAGGRIEPHIDQCWHADYYDKFYIPLRNDPGALFHFPEGDIVASPGDCYWFDNGVTHSVTNDSQADRISLIVCIKTDNFKELKRDRLED</sequence>
<dbReference type="Gene3D" id="2.60.120.330">
    <property type="entry name" value="B-lactam Antibiotic, Isopenicillin N Synthase, Chain"/>
    <property type="match status" value="1"/>
</dbReference>
<dbReference type="Proteomes" id="UP000229897">
    <property type="component" value="Plasmid unnamed"/>
</dbReference>
<reference evidence="2" key="1">
    <citation type="submission" date="2017-10" db="EMBL/GenBank/DDBJ databases">
        <title>Massilia psychrophilum sp. nov., a novel purple-pigmented bacterium isolated from Tianshan glacier, Xinjiang Municipality, China.</title>
        <authorList>
            <person name="Wang H."/>
        </authorList>
    </citation>
    <scope>NUCLEOTIDE SEQUENCE [LARGE SCALE GENOMIC DNA]</scope>
    <source>
        <strain evidence="2">B2</strain>
        <plasmid evidence="2">unnamed</plasmid>
    </source>
</reference>
<protein>
    <recommendedName>
        <fullName evidence="1">Aspartyl/asparaginy/proline hydroxylase domain-containing protein</fullName>
    </recommendedName>
</protein>
<organism evidence="2 3">
    <name type="scientific">Massilia violaceinigra</name>
    <dbReference type="NCBI Taxonomy" id="2045208"/>
    <lineage>
        <taxon>Bacteria</taxon>
        <taxon>Pseudomonadati</taxon>
        <taxon>Pseudomonadota</taxon>
        <taxon>Betaproteobacteria</taxon>
        <taxon>Burkholderiales</taxon>
        <taxon>Oxalobacteraceae</taxon>
        <taxon>Telluria group</taxon>
        <taxon>Massilia</taxon>
    </lineage>
</organism>
<accession>A0A2D2DWA3</accession>
<dbReference type="SUPFAM" id="SSF51197">
    <property type="entry name" value="Clavaminate synthase-like"/>
    <property type="match status" value="1"/>
</dbReference>
<dbReference type="InterPro" id="IPR007803">
    <property type="entry name" value="Asp/Arg/Pro-Hydrxlase"/>
</dbReference>
<feature type="domain" description="Aspartyl/asparaginy/proline hydroxylase" evidence="1">
    <location>
        <begin position="83"/>
        <end position="188"/>
    </location>
</feature>
<dbReference type="InterPro" id="IPR027443">
    <property type="entry name" value="IPNS-like_sf"/>
</dbReference>
<geneLocation type="plasmid" evidence="2 3">
    <name>unnamed</name>
</geneLocation>
<evidence type="ECO:0000259" key="1">
    <source>
        <dbReference type="Pfam" id="PF05118"/>
    </source>
</evidence>